<evidence type="ECO:0008006" key="5">
    <source>
        <dbReference type="Google" id="ProtNLM"/>
    </source>
</evidence>
<organism evidence="3 4">
    <name type="scientific">Nocardioides aestuarii</name>
    <dbReference type="NCBI Taxonomy" id="252231"/>
    <lineage>
        <taxon>Bacteria</taxon>
        <taxon>Bacillati</taxon>
        <taxon>Actinomycetota</taxon>
        <taxon>Actinomycetes</taxon>
        <taxon>Propionibacteriales</taxon>
        <taxon>Nocardioidaceae</taxon>
        <taxon>Nocardioides</taxon>
    </lineage>
</organism>
<dbReference type="Proteomes" id="UP001597351">
    <property type="component" value="Unassembled WGS sequence"/>
</dbReference>
<sequence>MNDELTDRLSRQLHDQVDGWHDTPLTLEGVQGRARTIRRRRRAMTSGVVAAAVLAVAVPAGIGLSSRTDSTPDFTNPSPTEAVEEQPSAIGLPYLEGRTLVLPSGEERQLPGRYDGAVVLGDTVLAVAQDRETGEARLVHEDGSEVPLATTTLATNSDASAVAYVRADDHVVVESFDGAVFDLGEQRANLSPVSLVGGPDCSAPGSCAVWVNRGEGGFEVVQNGGPRVEPPPGVKVQDVATDGRVSVVTRAEPIDGGSCSAVFDGVATDADSCTLTYGRFSPDGAHLSAGPADEDGAGASFVAILQADGEEVVRFEPGRGGFVFSSTWEDSTHLLVTTYDYEKGWSVVRLGTDGTREVVLGPRPRGDDVTPAYGVLGPTG</sequence>
<keyword evidence="2" id="KW-0812">Transmembrane</keyword>
<feature type="transmembrane region" description="Helical" evidence="2">
    <location>
        <begin position="43"/>
        <end position="64"/>
    </location>
</feature>
<keyword evidence="4" id="KW-1185">Reference proteome</keyword>
<keyword evidence="2" id="KW-0472">Membrane</keyword>
<dbReference type="SUPFAM" id="SSF82171">
    <property type="entry name" value="DPP6 N-terminal domain-like"/>
    <property type="match status" value="1"/>
</dbReference>
<feature type="region of interest" description="Disordered" evidence="1">
    <location>
        <begin position="65"/>
        <end position="86"/>
    </location>
</feature>
<comment type="caution">
    <text evidence="3">The sequence shown here is derived from an EMBL/GenBank/DDBJ whole genome shotgun (WGS) entry which is preliminary data.</text>
</comment>
<gene>
    <name evidence="3" type="ORF">ACFSDE_05210</name>
</gene>
<reference evidence="4" key="1">
    <citation type="journal article" date="2019" name="Int. J. Syst. Evol. Microbiol.">
        <title>The Global Catalogue of Microorganisms (GCM) 10K type strain sequencing project: providing services to taxonomists for standard genome sequencing and annotation.</title>
        <authorList>
            <consortium name="The Broad Institute Genomics Platform"/>
            <consortium name="The Broad Institute Genome Sequencing Center for Infectious Disease"/>
            <person name="Wu L."/>
            <person name="Ma J."/>
        </authorList>
    </citation>
    <scope>NUCLEOTIDE SEQUENCE [LARGE SCALE GENOMIC DNA]</scope>
    <source>
        <strain evidence="4">CGMCC 1.12477</strain>
    </source>
</reference>
<dbReference type="EMBL" id="JBHUGD010000003">
    <property type="protein sequence ID" value="MFD1946180.1"/>
    <property type="molecule type" value="Genomic_DNA"/>
</dbReference>
<protein>
    <recommendedName>
        <fullName evidence="5">WD40 repeat domain-containing protein</fullName>
    </recommendedName>
</protein>
<evidence type="ECO:0000313" key="4">
    <source>
        <dbReference type="Proteomes" id="UP001597351"/>
    </source>
</evidence>
<proteinExistence type="predicted"/>
<accession>A0ABW4TJP6</accession>
<evidence type="ECO:0000256" key="1">
    <source>
        <dbReference type="SAM" id="MobiDB-lite"/>
    </source>
</evidence>
<evidence type="ECO:0000256" key="2">
    <source>
        <dbReference type="SAM" id="Phobius"/>
    </source>
</evidence>
<name>A0ABW4TJP6_9ACTN</name>
<keyword evidence="2" id="KW-1133">Transmembrane helix</keyword>
<dbReference type="RefSeq" id="WP_343916092.1">
    <property type="nucleotide sequence ID" value="NZ_BAAAJT010000002.1"/>
</dbReference>
<evidence type="ECO:0000313" key="3">
    <source>
        <dbReference type="EMBL" id="MFD1946180.1"/>
    </source>
</evidence>
<feature type="compositionally biased region" description="Polar residues" evidence="1">
    <location>
        <begin position="65"/>
        <end position="79"/>
    </location>
</feature>